<dbReference type="Pfam" id="PF09684">
    <property type="entry name" value="Tail_P2_I"/>
    <property type="match status" value="1"/>
</dbReference>
<evidence type="ECO:0000313" key="1">
    <source>
        <dbReference type="EMBL" id="MBP2182740.1"/>
    </source>
</evidence>
<dbReference type="NCBIfam" id="TIGR02242">
    <property type="entry name" value="tail_TIGR02242"/>
    <property type="match status" value="1"/>
</dbReference>
<sequence length="180" mass="19515">MTVSVPGPPLPSPYPLIDHLPAVFAEDRFAQRFTAAFDDVLATLISPIDCVGAYLDPLLAPPDFVRWLADWFGVLLDESWPESAQRAVVAEAVDLFRMRGTMAGLRRHLAVVVDGEVTISESGGTSVSTRPRPDPPADVEHWVRVTVRPRVPGALSEAAVEAVIRAAKPVHITHSLEVVP</sequence>
<comment type="caution">
    <text evidence="1">The sequence shown here is derived from an EMBL/GenBank/DDBJ whole genome shotgun (WGS) entry which is preliminary data.</text>
</comment>
<dbReference type="InterPro" id="IPR006521">
    <property type="entry name" value="Tail_protein_I"/>
</dbReference>
<accession>A0ABS4PTI3</accession>
<keyword evidence="2" id="KW-1185">Reference proteome</keyword>
<protein>
    <submittedName>
        <fullName evidence="1">Phage tail-like protein</fullName>
    </submittedName>
</protein>
<dbReference type="EMBL" id="JAGGMS010000001">
    <property type="protein sequence ID" value="MBP2182740.1"/>
    <property type="molecule type" value="Genomic_DNA"/>
</dbReference>
<evidence type="ECO:0000313" key="2">
    <source>
        <dbReference type="Proteomes" id="UP000741013"/>
    </source>
</evidence>
<gene>
    <name evidence="1" type="ORF">JOM49_004266</name>
</gene>
<organism evidence="1 2">
    <name type="scientific">Amycolatopsis magusensis</name>
    <dbReference type="NCBI Taxonomy" id="882444"/>
    <lineage>
        <taxon>Bacteria</taxon>
        <taxon>Bacillati</taxon>
        <taxon>Actinomycetota</taxon>
        <taxon>Actinomycetes</taxon>
        <taxon>Pseudonocardiales</taxon>
        <taxon>Pseudonocardiaceae</taxon>
        <taxon>Amycolatopsis</taxon>
    </lineage>
</organism>
<proteinExistence type="predicted"/>
<name>A0ABS4PTI3_9PSEU</name>
<reference evidence="1 2" key="1">
    <citation type="submission" date="2021-03" db="EMBL/GenBank/DDBJ databases">
        <title>Sequencing the genomes of 1000 actinobacteria strains.</title>
        <authorList>
            <person name="Klenk H.-P."/>
        </authorList>
    </citation>
    <scope>NUCLEOTIDE SEQUENCE [LARGE SCALE GENOMIC DNA]</scope>
    <source>
        <strain evidence="1 2">DSM 45510</strain>
    </source>
</reference>
<dbReference type="RefSeq" id="WP_209666007.1">
    <property type="nucleotide sequence ID" value="NZ_JAGGMS010000001.1"/>
</dbReference>
<dbReference type="Proteomes" id="UP000741013">
    <property type="component" value="Unassembled WGS sequence"/>
</dbReference>
<dbReference type="InterPro" id="IPR011748">
    <property type="entry name" value="Unchr_phage_tail-like"/>
</dbReference>